<name>A0AA43QP19_9LECA</name>
<feature type="compositionally biased region" description="Polar residues" evidence="1">
    <location>
        <begin position="180"/>
        <end position="203"/>
    </location>
</feature>
<accession>A0AA43QP19</accession>
<keyword evidence="2" id="KW-0812">Transmembrane</keyword>
<keyword evidence="2" id="KW-1133">Transmembrane helix</keyword>
<comment type="caution">
    <text evidence="3">The sequence shown here is derived from an EMBL/GenBank/DDBJ whole genome shotgun (WGS) entry which is preliminary data.</text>
</comment>
<evidence type="ECO:0000313" key="3">
    <source>
        <dbReference type="EMBL" id="MDI1489099.1"/>
    </source>
</evidence>
<keyword evidence="4" id="KW-1185">Reference proteome</keyword>
<gene>
    <name evidence="3" type="ORF">OHK93_008377</name>
</gene>
<feature type="transmembrane region" description="Helical" evidence="2">
    <location>
        <begin position="279"/>
        <end position="299"/>
    </location>
</feature>
<feature type="region of interest" description="Disordered" evidence="1">
    <location>
        <begin position="180"/>
        <end position="211"/>
    </location>
</feature>
<keyword evidence="2" id="KW-0472">Membrane</keyword>
<feature type="transmembrane region" description="Helical" evidence="2">
    <location>
        <begin position="245"/>
        <end position="267"/>
    </location>
</feature>
<dbReference type="AlphaFoldDB" id="A0AA43QP19"/>
<reference evidence="3" key="1">
    <citation type="journal article" date="2023" name="Genome Biol. Evol.">
        <title>First Whole Genome Sequence and Flow Cytometry Genome Size Data for the Lichen-Forming Fungus Ramalina farinacea (Ascomycota).</title>
        <authorList>
            <person name="Llewellyn T."/>
            <person name="Mian S."/>
            <person name="Hill R."/>
            <person name="Leitch I.J."/>
            <person name="Gaya E."/>
        </authorList>
    </citation>
    <scope>NUCLEOTIDE SEQUENCE</scope>
    <source>
        <strain evidence="3">LIQ254RAFAR</strain>
    </source>
</reference>
<dbReference type="EMBL" id="JAPUFD010000008">
    <property type="protein sequence ID" value="MDI1489099.1"/>
    <property type="molecule type" value="Genomic_DNA"/>
</dbReference>
<evidence type="ECO:0000256" key="1">
    <source>
        <dbReference type="SAM" id="MobiDB-lite"/>
    </source>
</evidence>
<feature type="transmembrane region" description="Helical" evidence="2">
    <location>
        <begin position="340"/>
        <end position="358"/>
    </location>
</feature>
<organism evidence="3 4">
    <name type="scientific">Ramalina farinacea</name>
    <dbReference type="NCBI Taxonomy" id="258253"/>
    <lineage>
        <taxon>Eukaryota</taxon>
        <taxon>Fungi</taxon>
        <taxon>Dikarya</taxon>
        <taxon>Ascomycota</taxon>
        <taxon>Pezizomycotina</taxon>
        <taxon>Lecanoromycetes</taxon>
        <taxon>OSLEUM clade</taxon>
        <taxon>Lecanoromycetidae</taxon>
        <taxon>Lecanorales</taxon>
        <taxon>Lecanorineae</taxon>
        <taxon>Ramalinaceae</taxon>
        <taxon>Ramalina</taxon>
    </lineage>
</organism>
<dbReference type="Proteomes" id="UP001161017">
    <property type="component" value="Unassembled WGS sequence"/>
</dbReference>
<feature type="transmembrane region" description="Helical" evidence="2">
    <location>
        <begin position="311"/>
        <end position="334"/>
    </location>
</feature>
<sequence>MALSESSTLSNTSSDEELFELYGGFPQWQRQEFKREMHLWKESLGDVPNEDQDQPYPSIVECFRERPKAAFLFHSIASVIGKWAAARRSVESLPDRHFDATAWLVKNEDKLMLSLRDLISSIETDLQDGRFHDQVCIMEIKSVNRAIYDRNETSTEWGVTTAKGTCLAKLVPALIATLNPDTSSTDNNPKIESLPSSGDAQSPDQPPKDHTPTEAVLLLSKALRTAFRQIPFADLRDALWKDERAPVSLSLIFTSISSVLIGVALAVHDGWDRPRIDDGFFTLLSDTIIQLFSLYVLLLPFLRGQEPHLRGVWFCLSIGASIIFSIISCSVYAFSWHASAILRFGGTLATMIASLLLVQSIDKGNAAKESEGAKGETNGEV</sequence>
<proteinExistence type="predicted"/>
<protein>
    <submittedName>
        <fullName evidence="3">Uncharacterized protein</fullName>
    </submittedName>
</protein>
<evidence type="ECO:0000256" key="2">
    <source>
        <dbReference type="SAM" id="Phobius"/>
    </source>
</evidence>
<evidence type="ECO:0000313" key="4">
    <source>
        <dbReference type="Proteomes" id="UP001161017"/>
    </source>
</evidence>